<evidence type="ECO:0000259" key="4">
    <source>
        <dbReference type="Pfam" id="PF24994"/>
    </source>
</evidence>
<dbReference type="Proteomes" id="UP000306102">
    <property type="component" value="Unassembled WGS sequence"/>
</dbReference>
<name>A0A4S4DC57_CAMSN</name>
<feature type="compositionally biased region" description="Basic and acidic residues" evidence="3">
    <location>
        <begin position="56"/>
        <end position="66"/>
    </location>
</feature>
<protein>
    <recommendedName>
        <fullName evidence="4">GIL1/IRKI C-terminal domain-containing protein</fullName>
    </recommendedName>
</protein>
<dbReference type="PANTHER" id="PTHR31029">
    <property type="entry name" value="CYCLIN-DEPENDENT KINASE-LIKE PROTEIN"/>
    <property type="match status" value="1"/>
</dbReference>
<keyword evidence="2" id="KW-0175">Coiled coil</keyword>
<dbReference type="Pfam" id="PF00995">
    <property type="entry name" value="Sec1"/>
    <property type="match status" value="1"/>
</dbReference>
<evidence type="ECO:0000313" key="5">
    <source>
        <dbReference type="EMBL" id="THG00189.1"/>
    </source>
</evidence>
<dbReference type="InterPro" id="IPR042316">
    <property type="entry name" value="IRKI-like"/>
</dbReference>
<dbReference type="SUPFAM" id="SSF56815">
    <property type="entry name" value="Sec1/munc18-like (SM) proteins"/>
    <property type="match status" value="1"/>
</dbReference>
<accession>A0A4S4DC57</accession>
<dbReference type="InterPro" id="IPR043154">
    <property type="entry name" value="Sec-1-like_dom1"/>
</dbReference>
<evidence type="ECO:0000256" key="1">
    <source>
        <dbReference type="ARBA" id="ARBA00009884"/>
    </source>
</evidence>
<keyword evidence="6" id="KW-1185">Reference proteome</keyword>
<gene>
    <name evidence="5" type="ORF">TEA_003382</name>
</gene>
<dbReference type="GO" id="GO:0016192">
    <property type="term" value="P:vesicle-mediated transport"/>
    <property type="evidence" value="ECO:0007669"/>
    <property type="project" value="InterPro"/>
</dbReference>
<dbReference type="Pfam" id="PF24994">
    <property type="entry name" value="GIL1_IRKI_C"/>
    <property type="match status" value="1"/>
</dbReference>
<comment type="similarity">
    <text evidence="1">Belongs to the STXBP/unc-18/SEC1 family.</text>
</comment>
<evidence type="ECO:0000313" key="6">
    <source>
        <dbReference type="Proteomes" id="UP000306102"/>
    </source>
</evidence>
<dbReference type="EMBL" id="SDRB02011788">
    <property type="protein sequence ID" value="THG00189.1"/>
    <property type="molecule type" value="Genomic_DNA"/>
</dbReference>
<feature type="domain" description="GIL1/IRKI C-terminal" evidence="4">
    <location>
        <begin position="424"/>
        <end position="474"/>
    </location>
</feature>
<comment type="caution">
    <text evidence="5">The sequence shown here is derived from an EMBL/GenBank/DDBJ whole genome shotgun (WGS) entry which is preliminary data.</text>
</comment>
<dbReference type="Gene3D" id="3.40.50.2060">
    <property type="match status" value="1"/>
</dbReference>
<dbReference type="InterPro" id="IPR056813">
    <property type="entry name" value="GIL1_IRKI_C"/>
</dbReference>
<reference evidence="5 6" key="1">
    <citation type="journal article" date="2018" name="Proc. Natl. Acad. Sci. U.S.A.">
        <title>Draft genome sequence of Camellia sinensis var. sinensis provides insights into the evolution of the tea genome and tea quality.</title>
        <authorList>
            <person name="Wei C."/>
            <person name="Yang H."/>
            <person name="Wang S."/>
            <person name="Zhao J."/>
            <person name="Liu C."/>
            <person name="Gao L."/>
            <person name="Xia E."/>
            <person name="Lu Y."/>
            <person name="Tai Y."/>
            <person name="She G."/>
            <person name="Sun J."/>
            <person name="Cao H."/>
            <person name="Tong W."/>
            <person name="Gao Q."/>
            <person name="Li Y."/>
            <person name="Deng W."/>
            <person name="Jiang X."/>
            <person name="Wang W."/>
            <person name="Chen Q."/>
            <person name="Zhang S."/>
            <person name="Li H."/>
            <person name="Wu J."/>
            <person name="Wang P."/>
            <person name="Li P."/>
            <person name="Shi C."/>
            <person name="Zheng F."/>
            <person name="Jian J."/>
            <person name="Huang B."/>
            <person name="Shan D."/>
            <person name="Shi M."/>
            <person name="Fang C."/>
            <person name="Yue Y."/>
            <person name="Li F."/>
            <person name="Li D."/>
            <person name="Wei S."/>
            <person name="Han B."/>
            <person name="Jiang C."/>
            <person name="Yin Y."/>
            <person name="Xia T."/>
            <person name="Zhang Z."/>
            <person name="Bennetzen J.L."/>
            <person name="Zhao S."/>
            <person name="Wan X."/>
        </authorList>
    </citation>
    <scope>NUCLEOTIDE SEQUENCE [LARGE SCALE GENOMIC DNA]</scope>
    <source>
        <strain evidence="6">cv. Shuchazao</strain>
        <tissue evidence="5">Leaf</tissue>
    </source>
</reference>
<dbReference type="PANTHER" id="PTHR31029:SF4">
    <property type="entry name" value="CYCLIN-DEPENDENT KINASE-LIKE PROTEIN"/>
    <property type="match status" value="1"/>
</dbReference>
<feature type="region of interest" description="Disordered" evidence="3">
    <location>
        <begin position="1"/>
        <end position="104"/>
    </location>
</feature>
<dbReference type="InterPro" id="IPR001619">
    <property type="entry name" value="Sec1-like"/>
</dbReference>
<organism evidence="5 6">
    <name type="scientific">Camellia sinensis var. sinensis</name>
    <name type="common">China tea</name>
    <dbReference type="NCBI Taxonomy" id="542762"/>
    <lineage>
        <taxon>Eukaryota</taxon>
        <taxon>Viridiplantae</taxon>
        <taxon>Streptophyta</taxon>
        <taxon>Embryophyta</taxon>
        <taxon>Tracheophyta</taxon>
        <taxon>Spermatophyta</taxon>
        <taxon>Magnoliopsida</taxon>
        <taxon>eudicotyledons</taxon>
        <taxon>Gunneridae</taxon>
        <taxon>Pentapetalae</taxon>
        <taxon>asterids</taxon>
        <taxon>Ericales</taxon>
        <taxon>Theaceae</taxon>
        <taxon>Camellia</taxon>
    </lineage>
</organism>
<proteinExistence type="inferred from homology"/>
<feature type="coiled-coil region" evidence="2">
    <location>
        <begin position="163"/>
        <end position="211"/>
    </location>
</feature>
<dbReference type="AlphaFoldDB" id="A0A4S4DC57"/>
<evidence type="ECO:0000256" key="3">
    <source>
        <dbReference type="SAM" id="MobiDB-lite"/>
    </source>
</evidence>
<evidence type="ECO:0000256" key="2">
    <source>
        <dbReference type="SAM" id="Coils"/>
    </source>
</evidence>
<dbReference type="InterPro" id="IPR036045">
    <property type="entry name" value="Sec1-like_sf"/>
</dbReference>
<sequence length="633" mass="71493">MMNMALSSSSSSKPSLSPPPPPHHPPHFTPIQECDREGNEDEEFEDVRTTPNGSCTDEKTESESSKHHPTPLHHSQNRAKTKRRPESGGGDAVDDRGVSCNKCRPSNREKISVVPVDSSGVSRNSSASPNGIFKSILSSLTKKSPRTPAAAEGGKEEQWKIAVAELSHKLIQATRKRDEAILEASRLKYSMAELEKKLNKLEIYCRNLKSGLEICTNNKSPYRSKHNQSLTIGDHDKVIEHFLISVSESRSSVRFLSRSLTLQLRQMGAKVYDRISLLLQPYDIKFSLSKNPRALIFYLEALLNQAFFEDFESTGFQKSSPSQILNPIRRCESQILNPIRRCESNFTAFGRLEGLTWDEVLTKGTRHFSEEFSKFCDRKMSEIVAMFGWNRAWPEPLLQAFFGASKSVWLLHLLANSVHPSLSVFRVDKGVGFDSVYMEDMGGDKARKLVPSMVRIMVTPGFYVYGNVVKCKVLCSMSKSDSDSSSHGTEYKNFRQITRERLLYEMLRSTKTGDSKSTWKVLIMDKVTIKILSYSCKMADVTEEGVSLVEDIYRRRQPLPTMDAIYFIQPTKENSPVPRELVNHIKKDGSVLPRIGALREVTVSVFTSRSFLMNLEYFAIDSQVCYAAALNFM</sequence>
<feature type="compositionally biased region" description="Basic residues" evidence="3">
    <location>
        <begin position="67"/>
        <end position="83"/>
    </location>
</feature>